<keyword evidence="3 7" id="KW-0732">Signal</keyword>
<name>A0A918SGL8_9FLAO</name>
<protein>
    <submittedName>
        <fullName evidence="10">Membrane protein</fullName>
    </submittedName>
</protein>
<dbReference type="CDD" id="cd08977">
    <property type="entry name" value="SusD"/>
    <property type="match status" value="1"/>
</dbReference>
<comment type="similarity">
    <text evidence="2">Belongs to the SusD family.</text>
</comment>
<evidence type="ECO:0000256" key="4">
    <source>
        <dbReference type="ARBA" id="ARBA00023136"/>
    </source>
</evidence>
<dbReference type="InterPro" id="IPR012944">
    <property type="entry name" value="SusD_RagB_dom"/>
</dbReference>
<feature type="domain" description="RagB/SusD" evidence="8">
    <location>
        <begin position="275"/>
        <end position="512"/>
    </location>
</feature>
<evidence type="ECO:0000256" key="3">
    <source>
        <dbReference type="ARBA" id="ARBA00022729"/>
    </source>
</evidence>
<evidence type="ECO:0000256" key="1">
    <source>
        <dbReference type="ARBA" id="ARBA00004442"/>
    </source>
</evidence>
<dbReference type="GO" id="GO:0009279">
    <property type="term" value="C:cell outer membrane"/>
    <property type="evidence" value="ECO:0007669"/>
    <property type="project" value="UniProtKB-SubCell"/>
</dbReference>
<evidence type="ECO:0000313" key="10">
    <source>
        <dbReference type="EMBL" id="GHA41882.1"/>
    </source>
</evidence>
<evidence type="ECO:0000313" key="11">
    <source>
        <dbReference type="Proteomes" id="UP000610456"/>
    </source>
</evidence>
<dbReference type="InterPro" id="IPR033985">
    <property type="entry name" value="SusD-like_N"/>
</dbReference>
<evidence type="ECO:0000256" key="7">
    <source>
        <dbReference type="SAM" id="SignalP"/>
    </source>
</evidence>
<feature type="chain" id="PRO_5037149332" evidence="7">
    <location>
        <begin position="34"/>
        <end position="525"/>
    </location>
</feature>
<keyword evidence="4" id="KW-0472">Membrane</keyword>
<evidence type="ECO:0000256" key="6">
    <source>
        <dbReference type="SAM" id="MobiDB-lite"/>
    </source>
</evidence>
<evidence type="ECO:0000256" key="2">
    <source>
        <dbReference type="ARBA" id="ARBA00006275"/>
    </source>
</evidence>
<keyword evidence="11" id="KW-1185">Reference proteome</keyword>
<reference evidence="10" key="1">
    <citation type="journal article" date="2014" name="Int. J. Syst. Evol. Microbiol.">
        <title>Complete genome sequence of Corynebacterium casei LMG S-19264T (=DSM 44701T), isolated from a smear-ripened cheese.</title>
        <authorList>
            <consortium name="US DOE Joint Genome Institute (JGI-PGF)"/>
            <person name="Walter F."/>
            <person name="Albersmeier A."/>
            <person name="Kalinowski J."/>
            <person name="Ruckert C."/>
        </authorList>
    </citation>
    <scope>NUCLEOTIDE SEQUENCE</scope>
    <source>
        <strain evidence="10">KCTC 12719</strain>
    </source>
</reference>
<dbReference type="SUPFAM" id="SSF48452">
    <property type="entry name" value="TPR-like"/>
    <property type="match status" value="1"/>
</dbReference>
<gene>
    <name evidence="10" type="ORF">GCM10007103_23980</name>
</gene>
<comment type="subcellular location">
    <subcellularLocation>
        <location evidence="1">Cell outer membrane</location>
    </subcellularLocation>
</comment>
<organism evidence="10 11">
    <name type="scientific">Salinimicrobium marinum</name>
    <dbReference type="NCBI Taxonomy" id="680283"/>
    <lineage>
        <taxon>Bacteria</taxon>
        <taxon>Pseudomonadati</taxon>
        <taxon>Bacteroidota</taxon>
        <taxon>Flavobacteriia</taxon>
        <taxon>Flavobacteriales</taxon>
        <taxon>Flavobacteriaceae</taxon>
        <taxon>Salinimicrobium</taxon>
    </lineage>
</organism>
<feature type="signal peptide" evidence="7">
    <location>
        <begin position="1"/>
        <end position="33"/>
    </location>
</feature>
<dbReference type="Pfam" id="PF07980">
    <property type="entry name" value="SusD_RagB"/>
    <property type="match status" value="1"/>
</dbReference>
<evidence type="ECO:0000259" key="8">
    <source>
        <dbReference type="Pfam" id="PF07980"/>
    </source>
</evidence>
<feature type="region of interest" description="Disordered" evidence="6">
    <location>
        <begin position="489"/>
        <end position="525"/>
    </location>
</feature>
<comment type="caution">
    <text evidence="10">The sequence shown here is derived from an EMBL/GenBank/DDBJ whole genome shotgun (WGS) entry which is preliminary data.</text>
</comment>
<dbReference type="Gene3D" id="1.25.40.390">
    <property type="match status" value="1"/>
</dbReference>
<sequence length="525" mass="58926">MLNYKKRMMKNLIRTKVLALVALSAVLFFPSCSEDFLDRPPEDSYNIDEFYATDQQVIAAANHLYSRPWFGFISNVSWPIGEIASGNARTWDARNQEFSNYSISGSHGTLTQAWESLYAVVAQSNSVINTLPEAVSADVSEDIVNNSVAEARFIRASAYFYLVRIFGSVPILADNTEYVLEPVVPRNPVEDVYEFIRRDLEFAVENLNDRTIGTEFDRGRVSSNGAKAMLAKVYLTQGNWSMAYEMAQEVIDSGEFRLLEDYNALFLEENDNNDESIFALQWSNSGEYSEGNAIQSFYAPAGVTGFSDGWAALGPTIDLQEAYEENDTIRYYATIMEPGDFYPSINGGYTVPETINHQGTGVGIKKYVIGNPDSGGNEQSYPNNTYILRYADLLLIHAEAAIRGGGSIEAGTESLNKVRARAGLEPIENPTFEDVFHERRIELAFEMEFWYDVVRQGPEFAINYLGNVERGPWTDDTYSEVDPESYIPTQDDLLYPYPDSETQSNPALLEAPVPYDFDNQNGDNE</sequence>
<dbReference type="Pfam" id="PF14322">
    <property type="entry name" value="SusD-like_3"/>
    <property type="match status" value="1"/>
</dbReference>
<dbReference type="AlphaFoldDB" id="A0A918SGL8"/>
<dbReference type="InterPro" id="IPR011990">
    <property type="entry name" value="TPR-like_helical_dom_sf"/>
</dbReference>
<feature type="domain" description="SusD-like N-terminal" evidence="9">
    <location>
        <begin position="84"/>
        <end position="235"/>
    </location>
</feature>
<evidence type="ECO:0000259" key="9">
    <source>
        <dbReference type="Pfam" id="PF14322"/>
    </source>
</evidence>
<dbReference type="EMBL" id="BMXB01000010">
    <property type="protein sequence ID" value="GHA41882.1"/>
    <property type="molecule type" value="Genomic_DNA"/>
</dbReference>
<dbReference type="Proteomes" id="UP000610456">
    <property type="component" value="Unassembled WGS sequence"/>
</dbReference>
<keyword evidence="5" id="KW-0998">Cell outer membrane</keyword>
<evidence type="ECO:0000256" key="5">
    <source>
        <dbReference type="ARBA" id="ARBA00023237"/>
    </source>
</evidence>
<proteinExistence type="inferred from homology"/>
<accession>A0A918SGL8</accession>
<reference evidence="10" key="2">
    <citation type="submission" date="2020-09" db="EMBL/GenBank/DDBJ databases">
        <authorList>
            <person name="Sun Q."/>
            <person name="Kim S."/>
        </authorList>
    </citation>
    <scope>NUCLEOTIDE SEQUENCE</scope>
    <source>
        <strain evidence="10">KCTC 12719</strain>
    </source>
</reference>